<evidence type="ECO:0000313" key="1">
    <source>
        <dbReference type="EMBL" id="SJK98978.1"/>
    </source>
</evidence>
<sequence>MDDTILSHIRMDVCYRCWSHDVVGRRISQEPHLLVNCTFAPHARKFDIAPLDCPQRVILAVNFLWSTSPSHLTCSLVILLRRTGETSMLLWWPCHISIALNRVLIEDRVPYDRTQQARRPYRGDNPDVIRHGHVDFRSSESFCSRPLICGSPPASCDFFSFRGRATGFTIISGQSGGYSSSVPICYLAYCVQYGSCRLADNVYSARAAGGVNYFSVISVTTSMPVLCCSYAFLFHLVVFLQILACISPRSLLRPVSLHLVVLPSDLMYIPAQPVAPSCCAMYVPCRLADSVYSSRAAGGVNDLLSVMSTTISRPEL</sequence>
<dbReference type="Proteomes" id="UP000219338">
    <property type="component" value="Unassembled WGS sequence"/>
</dbReference>
<dbReference type="AlphaFoldDB" id="A0A284QR86"/>
<name>A0A284QR86_ARMOS</name>
<accession>A0A284QR86</accession>
<proteinExistence type="predicted"/>
<protein>
    <submittedName>
        <fullName evidence="1">Uncharacterized protein</fullName>
    </submittedName>
</protein>
<reference evidence="2" key="1">
    <citation type="journal article" date="2017" name="Nat. Ecol. Evol.">
        <title>Genome expansion and lineage-specific genetic innovations in the forest pathogenic fungi Armillaria.</title>
        <authorList>
            <person name="Sipos G."/>
            <person name="Prasanna A.N."/>
            <person name="Walter M.C."/>
            <person name="O'Connor E."/>
            <person name="Balint B."/>
            <person name="Krizsan K."/>
            <person name="Kiss B."/>
            <person name="Hess J."/>
            <person name="Varga T."/>
            <person name="Slot J."/>
            <person name="Riley R."/>
            <person name="Boka B."/>
            <person name="Rigling D."/>
            <person name="Barry K."/>
            <person name="Lee J."/>
            <person name="Mihaltcheva S."/>
            <person name="LaButti K."/>
            <person name="Lipzen A."/>
            <person name="Waldron R."/>
            <person name="Moloney N.M."/>
            <person name="Sperisen C."/>
            <person name="Kredics L."/>
            <person name="Vagvoelgyi C."/>
            <person name="Patrignani A."/>
            <person name="Fitzpatrick D."/>
            <person name="Nagy I."/>
            <person name="Doyle S."/>
            <person name="Anderson J.B."/>
            <person name="Grigoriev I.V."/>
            <person name="Gueldener U."/>
            <person name="Muensterkoetter M."/>
            <person name="Nagy L.G."/>
        </authorList>
    </citation>
    <scope>NUCLEOTIDE SEQUENCE [LARGE SCALE GENOMIC DNA]</scope>
    <source>
        <strain evidence="2">C18/9</strain>
    </source>
</reference>
<organism evidence="1 2">
    <name type="scientific">Armillaria ostoyae</name>
    <name type="common">Armillaria root rot fungus</name>
    <dbReference type="NCBI Taxonomy" id="47428"/>
    <lineage>
        <taxon>Eukaryota</taxon>
        <taxon>Fungi</taxon>
        <taxon>Dikarya</taxon>
        <taxon>Basidiomycota</taxon>
        <taxon>Agaricomycotina</taxon>
        <taxon>Agaricomycetes</taxon>
        <taxon>Agaricomycetidae</taxon>
        <taxon>Agaricales</taxon>
        <taxon>Marasmiineae</taxon>
        <taxon>Physalacriaceae</taxon>
        <taxon>Armillaria</taxon>
    </lineage>
</organism>
<gene>
    <name evidence="1" type="ORF">ARMOST_02259</name>
</gene>
<dbReference type="EMBL" id="FUEG01000001">
    <property type="protein sequence ID" value="SJK98978.1"/>
    <property type="molecule type" value="Genomic_DNA"/>
</dbReference>
<evidence type="ECO:0000313" key="2">
    <source>
        <dbReference type="Proteomes" id="UP000219338"/>
    </source>
</evidence>
<keyword evidence="2" id="KW-1185">Reference proteome</keyword>
<dbReference type="OrthoDB" id="3068819at2759"/>